<accession>A0A1I8JFQ7</accession>
<reference evidence="2 3" key="1">
    <citation type="submission" date="2016-11" db="UniProtKB">
        <authorList>
            <consortium name="WormBaseParasite"/>
        </authorList>
    </citation>
    <scope>IDENTIFICATION</scope>
</reference>
<proteinExistence type="predicted"/>
<dbReference type="Proteomes" id="UP000095280">
    <property type="component" value="Unplaced"/>
</dbReference>
<evidence type="ECO:0000313" key="1">
    <source>
        <dbReference type="Proteomes" id="UP000095280"/>
    </source>
</evidence>
<name>A0A1I8JFQ7_9PLAT</name>
<keyword evidence="1" id="KW-1185">Reference proteome</keyword>
<dbReference type="AlphaFoldDB" id="A0A1I8JFQ7"/>
<protein>
    <submittedName>
        <fullName evidence="2 3">ANF_receptor domain-containing protein</fullName>
    </submittedName>
</protein>
<evidence type="ECO:0000313" key="3">
    <source>
        <dbReference type="WBParaSite" id="maker-uti_cns_0047200-snap-gene-0.9-mRNA-1"/>
    </source>
</evidence>
<dbReference type="WBParaSite" id="maker-uti_cns_0005143-snap-gene-0.5-mRNA-1">
    <property type="protein sequence ID" value="maker-uti_cns_0005143-snap-gene-0.5-mRNA-1"/>
    <property type="gene ID" value="maker-uti_cns_0005143-snap-gene-0.5"/>
</dbReference>
<evidence type="ECO:0000313" key="2">
    <source>
        <dbReference type="WBParaSite" id="maker-uti_cns_0005143-snap-gene-0.5-mRNA-1"/>
    </source>
</evidence>
<dbReference type="Gene3D" id="3.40.50.2300">
    <property type="match status" value="1"/>
</dbReference>
<sequence length="219" mass="24185">RDCRRSVQYTDADFGSHKDDAAATHLASIWDLQRTIFVNGVFGMHDPLHMVNAAVKTMAAKSASEVVIFFDSKQRIMVLQDLQNSFTKHGISSLTFQVDTNSGALVTDLNAHMTRLLKKKVFHMLVLAEPANVFAILDHANASLVMQQNYFWLIIDTGIAKGQIRHHIISNSNVALVRGGTTGINVPGSCSAPVRDVFDSCDTDWIRVSSETVEHSCEL</sequence>
<organism evidence="1 3">
    <name type="scientific">Macrostomum lignano</name>
    <dbReference type="NCBI Taxonomy" id="282301"/>
    <lineage>
        <taxon>Eukaryota</taxon>
        <taxon>Metazoa</taxon>
        <taxon>Spiralia</taxon>
        <taxon>Lophotrochozoa</taxon>
        <taxon>Platyhelminthes</taxon>
        <taxon>Rhabditophora</taxon>
        <taxon>Macrostomorpha</taxon>
        <taxon>Macrostomida</taxon>
        <taxon>Macrostomidae</taxon>
        <taxon>Macrostomum</taxon>
    </lineage>
</organism>
<dbReference type="WBParaSite" id="maker-uti_cns_0047200-snap-gene-0.9-mRNA-1">
    <property type="protein sequence ID" value="maker-uti_cns_0047200-snap-gene-0.9-mRNA-1"/>
    <property type="gene ID" value="maker-uti_cns_0047200-snap-gene-0.9"/>
</dbReference>